<dbReference type="Gene3D" id="1.10.357.10">
    <property type="entry name" value="Tetracycline Repressor, domain 2"/>
    <property type="match status" value="1"/>
</dbReference>
<keyword evidence="1 2" id="KW-0238">DNA-binding</keyword>
<protein>
    <submittedName>
        <fullName evidence="5">TetR/AcrR family transcriptional regulator</fullName>
    </submittedName>
</protein>
<proteinExistence type="predicted"/>
<evidence type="ECO:0000256" key="3">
    <source>
        <dbReference type="SAM" id="MobiDB-lite"/>
    </source>
</evidence>
<keyword evidence="6" id="KW-1185">Reference proteome</keyword>
<dbReference type="Proteomes" id="UP000194577">
    <property type="component" value="Unassembled WGS sequence"/>
</dbReference>
<organism evidence="5 6">
    <name type="scientific">Actinomyces ruminis</name>
    <dbReference type="NCBI Taxonomy" id="1937003"/>
    <lineage>
        <taxon>Bacteria</taxon>
        <taxon>Bacillati</taxon>
        <taxon>Actinomycetota</taxon>
        <taxon>Actinomycetes</taxon>
        <taxon>Actinomycetales</taxon>
        <taxon>Actinomycetaceae</taxon>
        <taxon>Actinomyces</taxon>
    </lineage>
</organism>
<sequence>MSSLQATMGPSRRIDQSLEVNMARLENSAAPLKDAMGDALLELMREKPFKKISAGEIASRAGLGRVTYFRHFSSKEEVLAHKYRTAWRDFSVRHWYNEADDRANAIARFRFCLQVREINDVVYEAELGGILLRVTVETLEGEPPEPAAGPVSAAGTMDAVDRAAFLRRFKAFALFGLIDTWIRHATARRPRRWLPSTSASSAPRSSRWARAAPNAEPVAEQRGCADCSASARRRSYATHAAMSSTTSLDSYCSFNIEYNRLVGYGQVHPTAPVTHGQPALTSKGAACPPKPIPVWRSPRVRAPPPSIWAGDRTTST</sequence>
<evidence type="ECO:0000313" key="6">
    <source>
        <dbReference type="Proteomes" id="UP000194577"/>
    </source>
</evidence>
<reference evidence="5 6" key="1">
    <citation type="submission" date="2017-10" db="EMBL/GenBank/DDBJ databases">
        <title>Draft genome sequence of cellulolytic Actinomyces sp CtC72 isolated from cattle rumen fluid.</title>
        <authorList>
            <person name="Joshi A.J."/>
            <person name="Vasudevan G."/>
            <person name="Lanjekar V.B."/>
            <person name="Hivarkar S."/>
            <person name="Engineer A."/>
            <person name="Pore S.D."/>
            <person name="Dhakephalkar P.K."/>
            <person name="Dagar S."/>
        </authorList>
    </citation>
    <scope>NUCLEOTIDE SEQUENCE [LARGE SCALE GENOMIC DNA]</scope>
    <source>
        <strain evidence="6">CtC72</strain>
    </source>
</reference>
<evidence type="ECO:0000256" key="1">
    <source>
        <dbReference type="ARBA" id="ARBA00023125"/>
    </source>
</evidence>
<comment type="caution">
    <text evidence="5">The sequence shown here is derived from an EMBL/GenBank/DDBJ whole genome shotgun (WGS) entry which is preliminary data.</text>
</comment>
<accession>A0ABX4MBJ8</accession>
<name>A0ABX4MBJ8_9ACTO</name>
<feature type="compositionally biased region" description="Low complexity" evidence="3">
    <location>
        <begin position="195"/>
        <end position="214"/>
    </location>
</feature>
<dbReference type="InterPro" id="IPR009057">
    <property type="entry name" value="Homeodomain-like_sf"/>
</dbReference>
<dbReference type="PROSITE" id="PS50977">
    <property type="entry name" value="HTH_TETR_2"/>
    <property type="match status" value="1"/>
</dbReference>
<gene>
    <name evidence="5" type="ORF">BW737_006970</name>
</gene>
<feature type="region of interest" description="Disordered" evidence="3">
    <location>
        <begin position="194"/>
        <end position="214"/>
    </location>
</feature>
<evidence type="ECO:0000259" key="4">
    <source>
        <dbReference type="PROSITE" id="PS50977"/>
    </source>
</evidence>
<feature type="domain" description="HTH tetR-type" evidence="4">
    <location>
        <begin position="30"/>
        <end position="90"/>
    </location>
</feature>
<evidence type="ECO:0000256" key="2">
    <source>
        <dbReference type="PROSITE-ProRule" id="PRU00335"/>
    </source>
</evidence>
<feature type="region of interest" description="Disordered" evidence="3">
    <location>
        <begin position="291"/>
        <end position="316"/>
    </location>
</feature>
<dbReference type="SUPFAM" id="SSF46689">
    <property type="entry name" value="Homeodomain-like"/>
    <property type="match status" value="1"/>
</dbReference>
<dbReference type="Pfam" id="PF00440">
    <property type="entry name" value="TetR_N"/>
    <property type="match status" value="1"/>
</dbReference>
<dbReference type="InterPro" id="IPR001647">
    <property type="entry name" value="HTH_TetR"/>
</dbReference>
<feature type="DNA-binding region" description="H-T-H motif" evidence="2">
    <location>
        <begin position="53"/>
        <end position="72"/>
    </location>
</feature>
<evidence type="ECO:0000313" key="5">
    <source>
        <dbReference type="EMBL" id="PHP52842.1"/>
    </source>
</evidence>
<dbReference type="EMBL" id="MTPX02000040">
    <property type="protein sequence ID" value="PHP52842.1"/>
    <property type="molecule type" value="Genomic_DNA"/>
</dbReference>